<dbReference type="InterPro" id="IPR036942">
    <property type="entry name" value="Beta-barrel_TonB_sf"/>
</dbReference>
<evidence type="ECO:0000256" key="5">
    <source>
        <dbReference type="ARBA" id="ARBA00023077"/>
    </source>
</evidence>
<evidence type="ECO:0000313" key="13">
    <source>
        <dbReference type="EMBL" id="MBA4723729.1"/>
    </source>
</evidence>
<keyword evidence="5 9" id="KW-0798">TonB box</keyword>
<feature type="domain" description="TonB-dependent receptor plug" evidence="12">
    <location>
        <begin position="47"/>
        <end position="159"/>
    </location>
</feature>
<accession>A0A838YUJ6</accession>
<feature type="signal peptide" evidence="10">
    <location>
        <begin position="1"/>
        <end position="23"/>
    </location>
</feature>
<evidence type="ECO:0000256" key="4">
    <source>
        <dbReference type="ARBA" id="ARBA00022692"/>
    </source>
</evidence>
<dbReference type="InterPro" id="IPR037066">
    <property type="entry name" value="Plug_dom_sf"/>
</dbReference>
<dbReference type="Pfam" id="PF07715">
    <property type="entry name" value="Plug"/>
    <property type="match status" value="1"/>
</dbReference>
<evidence type="ECO:0000259" key="11">
    <source>
        <dbReference type="Pfam" id="PF00593"/>
    </source>
</evidence>
<dbReference type="PROSITE" id="PS52016">
    <property type="entry name" value="TONB_DEPENDENT_REC_3"/>
    <property type="match status" value="1"/>
</dbReference>
<keyword evidence="13" id="KW-0675">Receptor</keyword>
<keyword evidence="10" id="KW-0732">Signal</keyword>
<dbReference type="PANTHER" id="PTHR47234:SF2">
    <property type="entry name" value="TONB-DEPENDENT RECEPTOR"/>
    <property type="match status" value="1"/>
</dbReference>
<feature type="domain" description="TonB-dependent receptor-like beta-barrel" evidence="11">
    <location>
        <begin position="415"/>
        <end position="857"/>
    </location>
</feature>
<organism evidence="13 14">
    <name type="scientific">SAR86 cluster bacterium</name>
    <dbReference type="NCBI Taxonomy" id="2030880"/>
    <lineage>
        <taxon>Bacteria</taxon>
        <taxon>Pseudomonadati</taxon>
        <taxon>Pseudomonadota</taxon>
        <taxon>Gammaproteobacteria</taxon>
        <taxon>SAR86 cluster</taxon>
    </lineage>
</organism>
<reference evidence="13 14" key="1">
    <citation type="submission" date="2020-06" db="EMBL/GenBank/DDBJ databases">
        <title>Dysbiosis in marine aquaculture revealed through microbiome analysis: reverse ecology for environmental sustainability.</title>
        <authorList>
            <person name="Haro-Moreno J.M."/>
            <person name="Coutinho F.H."/>
            <person name="Zaragoza-Solas A."/>
            <person name="Picazo A."/>
            <person name="Almagro-Moreno S."/>
            <person name="Lopez-Perez M."/>
        </authorList>
    </citation>
    <scope>NUCLEOTIDE SEQUENCE [LARGE SCALE GENOMIC DNA]</scope>
    <source>
        <strain evidence="13">MCMED-G42</strain>
    </source>
</reference>
<proteinExistence type="inferred from homology"/>
<dbReference type="SUPFAM" id="SSF56935">
    <property type="entry name" value="Porins"/>
    <property type="match status" value="1"/>
</dbReference>
<dbReference type="Proteomes" id="UP000585327">
    <property type="component" value="Unassembled WGS sequence"/>
</dbReference>
<comment type="similarity">
    <text evidence="8 9">Belongs to the TonB-dependent receptor family.</text>
</comment>
<dbReference type="Gene3D" id="2.170.130.10">
    <property type="entry name" value="TonB-dependent receptor, plug domain"/>
    <property type="match status" value="1"/>
</dbReference>
<comment type="caution">
    <text evidence="13">The sequence shown here is derived from an EMBL/GenBank/DDBJ whole genome shotgun (WGS) entry which is preliminary data.</text>
</comment>
<keyword evidence="3 8" id="KW-1134">Transmembrane beta strand</keyword>
<evidence type="ECO:0000256" key="10">
    <source>
        <dbReference type="SAM" id="SignalP"/>
    </source>
</evidence>
<dbReference type="InterPro" id="IPR000531">
    <property type="entry name" value="Beta-barrel_TonB"/>
</dbReference>
<keyword evidence="6 8" id="KW-0472">Membrane</keyword>
<dbReference type="AlphaFoldDB" id="A0A838YUJ6"/>
<dbReference type="Pfam" id="PF00593">
    <property type="entry name" value="TonB_dep_Rec_b-barrel"/>
    <property type="match status" value="1"/>
</dbReference>
<keyword evidence="2 8" id="KW-0813">Transport</keyword>
<dbReference type="GO" id="GO:0009279">
    <property type="term" value="C:cell outer membrane"/>
    <property type="evidence" value="ECO:0007669"/>
    <property type="project" value="UniProtKB-SubCell"/>
</dbReference>
<dbReference type="Gene3D" id="2.40.170.20">
    <property type="entry name" value="TonB-dependent receptor, beta-barrel domain"/>
    <property type="match status" value="1"/>
</dbReference>
<dbReference type="EMBL" id="JACETM010000003">
    <property type="protein sequence ID" value="MBA4723729.1"/>
    <property type="molecule type" value="Genomic_DNA"/>
</dbReference>
<evidence type="ECO:0000256" key="7">
    <source>
        <dbReference type="ARBA" id="ARBA00023237"/>
    </source>
</evidence>
<evidence type="ECO:0000256" key="1">
    <source>
        <dbReference type="ARBA" id="ARBA00004571"/>
    </source>
</evidence>
<protein>
    <submittedName>
        <fullName evidence="13">TonB-dependent receptor</fullName>
    </submittedName>
</protein>
<keyword evidence="4 8" id="KW-0812">Transmembrane</keyword>
<evidence type="ECO:0000256" key="3">
    <source>
        <dbReference type="ARBA" id="ARBA00022452"/>
    </source>
</evidence>
<keyword evidence="7 8" id="KW-0998">Cell outer membrane</keyword>
<evidence type="ECO:0000256" key="2">
    <source>
        <dbReference type="ARBA" id="ARBA00022448"/>
    </source>
</evidence>
<dbReference type="InterPro" id="IPR012910">
    <property type="entry name" value="Plug_dom"/>
</dbReference>
<comment type="subcellular location">
    <subcellularLocation>
        <location evidence="1 8">Cell outer membrane</location>
        <topology evidence="1 8">Multi-pass membrane protein</topology>
    </subcellularLocation>
</comment>
<evidence type="ECO:0000256" key="9">
    <source>
        <dbReference type="RuleBase" id="RU003357"/>
    </source>
</evidence>
<sequence>MLKEKYLLAFLLSFAFVTPAVIAQDSEEADVEEVVVTGSRIGTSEFEGAQPVVVITQEAIARSQELGLAEVLREMPINVAGSFYERSGSSAGSQSTLSLRGLGSGRTLVLIDGRRIPGSPKLDGASANINMLPTAAVERVEILADGASAVYGSDAIGGVVNVITKKGFDGMTISGSVTQPDLPGGEEEKFSIVGGVTGSDSQITWTYEHSQRDIIYLTDRDYTAGRAPTDDNFSSGFSLSSYAWNYILNEDDPDNGLVAGQWLPAAECLGDTRFVGDGKTYILGAAPTGGLDNNYLCTFDYTQIMAENAGKKNDFFTVNYDKELANGMNAYAQVVAARQETFGRYAPPAAFINPYPAGLANVRIPAQADGTPERVVTLNVPVQLRKRFIEIGPRASEDTDWTGNVVMGFNGEMGDYTWDFSYQWHITDYITIDCCYLQKPEYTEAAQAFKDEGTFRGQDSLFHPDVVAYYTSSPSVQSKSQFRSMEATIGGPLNAVPNTDFVAGIQKAEYQYENTYDKQSEVGNVGGSSGNSSENSRDYTALFFESKTSVLDGKGEISVALRNDDYSDFGTNTSYTVKGLYEVMDGLTVRASMGTGFRAPGLGDLAANTTFSASYHYDYIKCEAQGIARPDCPEEQVNNYISANPNLGPEESESMNVGVIYEVGNHSVAVDWFDTEIDGVITAITVQDIIDATILGKVGVINAQGAYCDRLNGQADANLQECFTNPINGNTSDVSGTDIKYSGLFETGVGDFDVNANVVMMDESNSEAFYNGPMVNFVGLTAIPELRYTVDVGHELQAVPNLYLTLQYEYIDEVADSYDENYNAIGSVDEWTQVNLRGVYTVPGMENLTVSAGIRNLTKEDPPLDSSSEYNRALHNNLGMQVVVGFSIDL</sequence>
<feature type="chain" id="PRO_5032815853" evidence="10">
    <location>
        <begin position="24"/>
        <end position="890"/>
    </location>
</feature>
<evidence type="ECO:0000256" key="6">
    <source>
        <dbReference type="ARBA" id="ARBA00023136"/>
    </source>
</evidence>
<evidence type="ECO:0000256" key="8">
    <source>
        <dbReference type="PROSITE-ProRule" id="PRU01360"/>
    </source>
</evidence>
<gene>
    <name evidence="13" type="ORF">H2021_00780</name>
</gene>
<name>A0A838YUJ6_9GAMM</name>
<dbReference type="PANTHER" id="PTHR47234">
    <property type="match status" value="1"/>
</dbReference>
<evidence type="ECO:0000313" key="14">
    <source>
        <dbReference type="Proteomes" id="UP000585327"/>
    </source>
</evidence>
<dbReference type="InterPro" id="IPR039426">
    <property type="entry name" value="TonB-dep_rcpt-like"/>
</dbReference>
<evidence type="ECO:0000259" key="12">
    <source>
        <dbReference type="Pfam" id="PF07715"/>
    </source>
</evidence>